<sequence length="95" mass="10250">MSSIHNDPSSNGTTFDGVTVTVDLIAGDCVIHSQRPGPCRDIPYRKRFNSIDEIQGAYQVQFGLGVTDPVAANVARALKFAATQLMAQRKGDKRG</sequence>
<evidence type="ECO:0008006" key="3">
    <source>
        <dbReference type="Google" id="ProtNLM"/>
    </source>
</evidence>
<evidence type="ECO:0000313" key="2">
    <source>
        <dbReference type="Proteomes" id="UP000830781"/>
    </source>
</evidence>
<protein>
    <recommendedName>
        <fullName evidence="3">Zinc-or iron-chelating domain-containing protein</fullName>
    </recommendedName>
</protein>
<dbReference type="AlphaFoldDB" id="A0AAX3AEH8"/>
<keyword evidence="2" id="KW-1185">Reference proteome</keyword>
<organism evidence="1 2">
    <name type="scientific">Sulfitobacter pontiacus</name>
    <dbReference type="NCBI Taxonomy" id="60137"/>
    <lineage>
        <taxon>Bacteria</taxon>
        <taxon>Pseudomonadati</taxon>
        <taxon>Pseudomonadota</taxon>
        <taxon>Alphaproteobacteria</taxon>
        <taxon>Rhodobacterales</taxon>
        <taxon>Roseobacteraceae</taxon>
        <taxon>Sulfitobacter</taxon>
    </lineage>
</organism>
<accession>A0AAX3AEH8</accession>
<dbReference type="RefSeq" id="WP_132998322.1">
    <property type="nucleotide sequence ID" value="NZ_CP084959.1"/>
</dbReference>
<reference evidence="2" key="1">
    <citation type="journal article" date="2022" name="Microorganisms">
        <title>Beyond the ABCs#Discovery of Three New Plasmid Types in Rhodobacterales (RepQ, RepY, RepW).</title>
        <authorList>
            <person name="Freese H.M."/>
            <person name="Ringel V."/>
            <person name="Overmann J."/>
            <person name="Petersen J."/>
        </authorList>
    </citation>
    <scope>NUCLEOTIDE SEQUENCE [LARGE SCALE GENOMIC DNA]</scope>
    <source>
        <strain evidence="2">DSM 110277</strain>
    </source>
</reference>
<gene>
    <name evidence="1" type="ORF">DSM110277_02521</name>
</gene>
<dbReference type="EMBL" id="CP084959">
    <property type="protein sequence ID" value="UOA24085.1"/>
    <property type="molecule type" value="Genomic_DNA"/>
</dbReference>
<dbReference type="Proteomes" id="UP000830781">
    <property type="component" value="Chromosome"/>
</dbReference>
<proteinExistence type="predicted"/>
<name>A0AAX3AEH8_9RHOB</name>
<evidence type="ECO:0000313" key="1">
    <source>
        <dbReference type="EMBL" id="UOA24085.1"/>
    </source>
</evidence>